<reference evidence="1" key="1">
    <citation type="submission" date="2023-08" db="EMBL/GenBank/DDBJ databases">
        <title>Pelteobagrus vachellii genome.</title>
        <authorList>
            <person name="Liu H."/>
        </authorList>
    </citation>
    <scope>NUCLEOTIDE SEQUENCE</scope>
    <source>
        <strain evidence="1">PRFRI_2022a</strain>
        <tissue evidence="1">Muscle</tissue>
    </source>
</reference>
<comment type="caution">
    <text evidence="1">The sequence shown here is derived from an EMBL/GenBank/DDBJ whole genome shotgun (WGS) entry which is preliminary data.</text>
</comment>
<dbReference type="Pfam" id="PF08584">
    <property type="entry name" value="Ribonuc_P_40"/>
    <property type="match status" value="1"/>
</dbReference>
<name>A0AA88NY13_TACVA</name>
<dbReference type="PANTHER" id="PTHR15396:SF1">
    <property type="entry name" value="RIBONUCLEASE P PROTEIN SUBUNIT P40"/>
    <property type="match status" value="1"/>
</dbReference>
<dbReference type="GO" id="GO:0000172">
    <property type="term" value="C:ribonuclease MRP complex"/>
    <property type="evidence" value="ECO:0007669"/>
    <property type="project" value="TreeGrafter"/>
</dbReference>
<dbReference type="Proteomes" id="UP001187315">
    <property type="component" value="Unassembled WGS sequence"/>
</dbReference>
<dbReference type="AlphaFoldDB" id="A0AA88NY13"/>
<dbReference type="GO" id="GO:0030681">
    <property type="term" value="C:multimeric ribonuclease P complex"/>
    <property type="evidence" value="ECO:0007669"/>
    <property type="project" value="TreeGrafter"/>
</dbReference>
<evidence type="ECO:0000313" key="2">
    <source>
        <dbReference type="Proteomes" id="UP001187315"/>
    </source>
</evidence>
<dbReference type="InterPro" id="IPR013893">
    <property type="entry name" value="RNase_P_Rpp40"/>
</dbReference>
<dbReference type="EMBL" id="JAVHJS010000001">
    <property type="protein sequence ID" value="KAK2868841.1"/>
    <property type="molecule type" value="Genomic_DNA"/>
</dbReference>
<dbReference type="PANTHER" id="PTHR15396">
    <property type="entry name" value="RIBONUCLEASE P PROTEIN SUBUNIT P40"/>
    <property type="match status" value="1"/>
</dbReference>
<gene>
    <name evidence="1" type="ORF">Q7C36_000712</name>
</gene>
<dbReference type="GO" id="GO:0000171">
    <property type="term" value="F:ribonuclease MRP activity"/>
    <property type="evidence" value="ECO:0007669"/>
    <property type="project" value="TreeGrafter"/>
</dbReference>
<keyword evidence="2" id="KW-1185">Reference proteome</keyword>
<dbReference type="GO" id="GO:0004526">
    <property type="term" value="F:ribonuclease P activity"/>
    <property type="evidence" value="ECO:0007669"/>
    <property type="project" value="TreeGrafter"/>
</dbReference>
<accession>A0AA88NY13</accession>
<protein>
    <submittedName>
        <fullName evidence="1">Uncharacterized protein</fullName>
    </submittedName>
</protein>
<organism evidence="1 2">
    <name type="scientific">Tachysurus vachellii</name>
    <name type="common">Darkbarbel catfish</name>
    <name type="synonym">Pelteobagrus vachellii</name>
    <dbReference type="NCBI Taxonomy" id="175792"/>
    <lineage>
        <taxon>Eukaryota</taxon>
        <taxon>Metazoa</taxon>
        <taxon>Chordata</taxon>
        <taxon>Craniata</taxon>
        <taxon>Vertebrata</taxon>
        <taxon>Euteleostomi</taxon>
        <taxon>Actinopterygii</taxon>
        <taxon>Neopterygii</taxon>
        <taxon>Teleostei</taxon>
        <taxon>Ostariophysi</taxon>
        <taxon>Siluriformes</taxon>
        <taxon>Bagridae</taxon>
        <taxon>Tachysurus</taxon>
    </lineage>
</organism>
<evidence type="ECO:0000313" key="1">
    <source>
        <dbReference type="EMBL" id="KAK2868841.1"/>
    </source>
</evidence>
<dbReference type="GO" id="GO:0001682">
    <property type="term" value="P:tRNA 5'-leader removal"/>
    <property type="evidence" value="ECO:0007669"/>
    <property type="project" value="InterPro"/>
</dbReference>
<sequence length="357" mass="40378">MPADLEKCPRSLLVCEKSNFLNEASRHEAHVSKHSFNYKVSLLIPECGVLPADIAKVISKFSSYYLVRDLPVYRFLEEDMLKIIKKGTFYSLSYKTRLDEDNVIALLSKKLILSLDKDTYEQLGLEGKPSLYNHRKPMRFVVTVDLTDVSLVPGTKRYQQVLMSLKERVPLRSDFLLTDCHSDQDGHLKALLSQYTYENCRPTLRTHSLRDVLCPSLQSSDLQGKSLSCSPELFLEWLGAANLNISCENSATSFLSTYTCPEPHSSVSQALICTVTGLIPPEDISVLLQELRRYFDAPKFTVWVSLTVHGFVDSPVSWGTTEHGFLKGGDNFYNFVCFKNQDYWLHMATGAHDGCPP</sequence>
<proteinExistence type="predicted"/>
<dbReference type="GO" id="GO:0000447">
    <property type="term" value="P:endonucleolytic cleavage in ITS1 to separate SSU-rRNA from 5.8S rRNA and LSU-rRNA from tricistronic rRNA transcript (SSU-rRNA, 5.8S rRNA, LSU-rRNA)"/>
    <property type="evidence" value="ECO:0007669"/>
    <property type="project" value="TreeGrafter"/>
</dbReference>